<name>A0ABR9PAP7_9ACTN</name>
<evidence type="ECO:0008006" key="3">
    <source>
        <dbReference type="Google" id="ProtNLM"/>
    </source>
</evidence>
<dbReference type="EMBL" id="JADBGI010000018">
    <property type="protein sequence ID" value="MBE3000902.1"/>
    <property type="molecule type" value="Genomic_DNA"/>
</dbReference>
<evidence type="ECO:0000313" key="1">
    <source>
        <dbReference type="EMBL" id="MBE3000902.1"/>
    </source>
</evidence>
<gene>
    <name evidence="1" type="ORF">IDM40_19715</name>
</gene>
<organism evidence="1 2">
    <name type="scientific">Nocardiopsis coralli</name>
    <dbReference type="NCBI Taxonomy" id="2772213"/>
    <lineage>
        <taxon>Bacteria</taxon>
        <taxon>Bacillati</taxon>
        <taxon>Actinomycetota</taxon>
        <taxon>Actinomycetes</taxon>
        <taxon>Streptosporangiales</taxon>
        <taxon>Nocardiopsidaceae</taxon>
        <taxon>Nocardiopsis</taxon>
    </lineage>
</organism>
<sequence>MRSMSDATKKYSVTLPEDLAEDARSRSGGAGLSAYVTRAVRREIERERLAELLEAMEAENGPSTPEGMDAALESYYRAAAEQSTSEVQRSSEGEAA</sequence>
<comment type="caution">
    <text evidence="1">The sequence shown here is derived from an EMBL/GenBank/DDBJ whole genome shotgun (WGS) entry which is preliminary data.</text>
</comment>
<proteinExistence type="predicted"/>
<protein>
    <recommendedName>
        <fullName evidence="3">CopG family transcriptional regulator</fullName>
    </recommendedName>
</protein>
<evidence type="ECO:0000313" key="2">
    <source>
        <dbReference type="Proteomes" id="UP000806528"/>
    </source>
</evidence>
<accession>A0ABR9PAP7</accession>
<dbReference type="Proteomes" id="UP000806528">
    <property type="component" value="Unassembled WGS sequence"/>
</dbReference>
<keyword evidence="2" id="KW-1185">Reference proteome</keyword>
<reference evidence="1 2" key="1">
    <citation type="submission" date="2020-09" db="EMBL/GenBank/DDBJ databases">
        <title>Diversity and distribution of actinomycetes associated with coral in the coast of Hainan.</title>
        <authorList>
            <person name="Li F."/>
        </authorList>
    </citation>
    <scope>NUCLEOTIDE SEQUENCE [LARGE SCALE GENOMIC DNA]</scope>
    <source>
        <strain evidence="1 2">HNM0947</strain>
    </source>
</reference>